<dbReference type="EMBL" id="JAAIIJ010000010">
    <property type="protein sequence ID" value="NMN01997.1"/>
    <property type="molecule type" value="Genomic_DNA"/>
</dbReference>
<protein>
    <submittedName>
        <fullName evidence="3">Sortase</fullName>
    </submittedName>
</protein>
<dbReference type="SUPFAM" id="SSF63817">
    <property type="entry name" value="Sortase"/>
    <property type="match status" value="1"/>
</dbReference>
<feature type="transmembrane region" description="Helical" evidence="2">
    <location>
        <begin position="279"/>
        <end position="305"/>
    </location>
</feature>
<evidence type="ECO:0000256" key="2">
    <source>
        <dbReference type="SAM" id="Phobius"/>
    </source>
</evidence>
<dbReference type="Pfam" id="PF04203">
    <property type="entry name" value="Sortase"/>
    <property type="match status" value="1"/>
</dbReference>
<keyword evidence="1" id="KW-0378">Hydrolase</keyword>
<comment type="caution">
    <text evidence="3">The sequence shown here is derived from an EMBL/GenBank/DDBJ whole genome shotgun (WGS) entry which is preliminary data.</text>
</comment>
<gene>
    <name evidence="3" type="ORF">G1C94_0619</name>
</gene>
<evidence type="ECO:0000256" key="1">
    <source>
        <dbReference type="ARBA" id="ARBA00022801"/>
    </source>
</evidence>
<evidence type="ECO:0000313" key="3">
    <source>
        <dbReference type="EMBL" id="NMN01997.1"/>
    </source>
</evidence>
<dbReference type="InterPro" id="IPR023365">
    <property type="entry name" value="Sortase_dom-sf"/>
</dbReference>
<evidence type="ECO:0000313" key="4">
    <source>
        <dbReference type="Proteomes" id="UP000553756"/>
    </source>
</evidence>
<accession>A0ABX1SXY1</accession>
<dbReference type="InterPro" id="IPR042002">
    <property type="entry name" value="Sortase_C"/>
</dbReference>
<dbReference type="NCBIfam" id="TIGR01076">
    <property type="entry name" value="sortase_fam"/>
    <property type="match status" value="1"/>
</dbReference>
<keyword evidence="4" id="KW-1185">Reference proteome</keyword>
<keyword evidence="2" id="KW-1133">Transmembrane helix</keyword>
<keyword evidence="2" id="KW-0472">Membrane</keyword>
<proteinExistence type="predicted"/>
<organism evidence="3 4">
    <name type="scientific">Bifidobacterium panos</name>
    <dbReference type="NCBI Taxonomy" id="2675321"/>
    <lineage>
        <taxon>Bacteria</taxon>
        <taxon>Bacillati</taxon>
        <taxon>Actinomycetota</taxon>
        <taxon>Actinomycetes</taxon>
        <taxon>Bifidobacteriales</taxon>
        <taxon>Bifidobacteriaceae</taxon>
        <taxon>Bifidobacterium</taxon>
    </lineage>
</organism>
<reference evidence="3 4" key="1">
    <citation type="submission" date="2020-02" db="EMBL/GenBank/DDBJ databases">
        <title>Characterization of phylogenetic diversity of novel bifidobacterial species isolated in Czech ZOOs.</title>
        <authorList>
            <person name="Lugli G.A."/>
            <person name="Vera N.B."/>
            <person name="Ventura M."/>
        </authorList>
    </citation>
    <scope>NUCLEOTIDE SEQUENCE [LARGE SCALE GENOMIC DNA]</scope>
    <source>
        <strain evidence="3 4">DSM 109963</strain>
    </source>
</reference>
<dbReference type="InterPro" id="IPR005754">
    <property type="entry name" value="Sortase"/>
</dbReference>
<dbReference type="Gene3D" id="2.40.260.10">
    <property type="entry name" value="Sortase"/>
    <property type="match status" value="1"/>
</dbReference>
<sequence length="326" mass="35967">MVTNSVVSIGSGLRREQQHGGVPFLVLAALLFMLGVGVFSYPMVADWLADMEHTEVIANQNNVVSKQATDQLQAEWDAALAYNENLASDPVHDPFVAGSRYTRPANYEEILNVNKDGVMGGITIPKINVDLPIYHGIGDEALAKGVGHIVQTALPIGGKGYRSLLTGHRGLPSALLFTRLDELEEGDEFVINVLGRQLVYDVVKIETIRPHEVGKLRPVAGRDLVSLVTCTPYGVNTRRLIVTGERADRLPGQKRASQSKGSKFAELFPKPLWFERLPWIVRLSIFSGGTTMLAILEILMMVIAVRRLMPGVRARHADESRRRSRL</sequence>
<dbReference type="RefSeq" id="WP_172144604.1">
    <property type="nucleotide sequence ID" value="NZ_JAAIIJ010000010.1"/>
</dbReference>
<dbReference type="CDD" id="cd05827">
    <property type="entry name" value="Sortase_C"/>
    <property type="match status" value="1"/>
</dbReference>
<name>A0ABX1SXY1_9BIFI</name>
<keyword evidence="2" id="KW-0812">Transmembrane</keyword>
<feature type="transmembrane region" description="Helical" evidence="2">
    <location>
        <begin position="21"/>
        <end position="41"/>
    </location>
</feature>
<dbReference type="NCBIfam" id="NF033745">
    <property type="entry name" value="class_C_sortase"/>
    <property type="match status" value="1"/>
</dbReference>
<dbReference type="Proteomes" id="UP000553756">
    <property type="component" value="Unassembled WGS sequence"/>
</dbReference>